<comment type="subcellular location">
    <subcellularLocation>
        <location evidence="6">Cell membrane</location>
        <topology evidence="6">Peripheral membrane protein</topology>
    </subcellularLocation>
</comment>
<dbReference type="InterPro" id="IPR005720">
    <property type="entry name" value="Dihydroorotate_DH_cat"/>
</dbReference>
<comment type="caution">
    <text evidence="8">The sequence shown here is derived from an EMBL/GenBank/DDBJ whole genome shotgun (WGS) entry which is preliminary data.</text>
</comment>
<keyword evidence="3 6" id="KW-0665">Pyrimidine biosynthesis</keyword>
<protein>
    <recommendedName>
        <fullName evidence="6">Dihydroorotate dehydrogenase (quinone)</fullName>
        <ecNumber evidence="6">1.3.5.2</ecNumber>
    </recommendedName>
    <alternativeName>
        <fullName evidence="6">DHOdehase</fullName>
        <shortName evidence="6">DHOD</shortName>
        <shortName evidence="6">DHODase</shortName>
    </alternativeName>
    <alternativeName>
        <fullName evidence="6">Dihydroorotate oxidase</fullName>
    </alternativeName>
</protein>
<evidence type="ECO:0000256" key="5">
    <source>
        <dbReference type="ARBA" id="ARBA00023136"/>
    </source>
</evidence>
<feature type="binding site" evidence="6">
    <location>
        <begin position="332"/>
        <end position="333"/>
    </location>
    <ligand>
        <name>FMN</name>
        <dbReference type="ChEBI" id="CHEBI:58210"/>
    </ligand>
</feature>
<dbReference type="PANTHER" id="PTHR48109">
    <property type="entry name" value="DIHYDROOROTATE DEHYDROGENASE (QUINONE), MITOCHONDRIAL-RELATED"/>
    <property type="match status" value="1"/>
</dbReference>
<dbReference type="PANTHER" id="PTHR48109:SF4">
    <property type="entry name" value="DIHYDROOROTATE DEHYDROGENASE (QUINONE), MITOCHONDRIAL"/>
    <property type="match status" value="1"/>
</dbReference>
<dbReference type="InterPro" id="IPR005719">
    <property type="entry name" value="Dihydroorotate_DH_2"/>
</dbReference>
<comment type="catalytic activity">
    <reaction evidence="6">
        <text>(S)-dihydroorotate + a quinone = orotate + a quinol</text>
        <dbReference type="Rhea" id="RHEA:30187"/>
        <dbReference type="ChEBI" id="CHEBI:24646"/>
        <dbReference type="ChEBI" id="CHEBI:30839"/>
        <dbReference type="ChEBI" id="CHEBI:30864"/>
        <dbReference type="ChEBI" id="CHEBI:132124"/>
        <dbReference type="EC" id="1.3.5.2"/>
    </reaction>
</comment>
<evidence type="ECO:0000256" key="4">
    <source>
        <dbReference type="ARBA" id="ARBA00023002"/>
    </source>
</evidence>
<dbReference type="NCBIfam" id="NF003648">
    <property type="entry name" value="PRK05286.2-1"/>
    <property type="match status" value="1"/>
</dbReference>
<comment type="cofactor">
    <cofactor evidence="6">
        <name>FMN</name>
        <dbReference type="ChEBI" id="CHEBI:58210"/>
    </cofactor>
    <text evidence="6">Binds 1 FMN per subunit.</text>
</comment>
<dbReference type="GO" id="GO:0005886">
    <property type="term" value="C:plasma membrane"/>
    <property type="evidence" value="ECO:0007669"/>
    <property type="project" value="UniProtKB-SubCell"/>
</dbReference>
<evidence type="ECO:0000313" key="9">
    <source>
        <dbReference type="Proteomes" id="UP000294506"/>
    </source>
</evidence>
<dbReference type="InterPro" id="IPR050074">
    <property type="entry name" value="DHO_dehydrogenase"/>
</dbReference>
<keyword evidence="1 6" id="KW-0285">Flavoprotein</keyword>
<feature type="binding site" evidence="6">
    <location>
        <begin position="114"/>
        <end position="118"/>
    </location>
    <ligand>
        <name>substrate</name>
    </ligand>
</feature>
<evidence type="ECO:0000256" key="2">
    <source>
        <dbReference type="ARBA" id="ARBA00022643"/>
    </source>
</evidence>
<dbReference type="Gene3D" id="3.20.20.70">
    <property type="entry name" value="Aldolase class I"/>
    <property type="match status" value="1"/>
</dbReference>
<name>A0A4V3EBT9_9MICC</name>
<comment type="subunit">
    <text evidence="6">Monomer.</text>
</comment>
<dbReference type="EMBL" id="SOAN01000010">
    <property type="protein sequence ID" value="TDS83402.1"/>
    <property type="molecule type" value="Genomic_DNA"/>
</dbReference>
<dbReference type="Proteomes" id="UP000294506">
    <property type="component" value="Unassembled WGS sequence"/>
</dbReference>
<gene>
    <name evidence="6" type="primary">pyrD</name>
    <name evidence="8" type="ORF">EV640_11056</name>
</gene>
<feature type="binding site" evidence="6">
    <location>
        <position position="89"/>
    </location>
    <ligand>
        <name>FMN</name>
        <dbReference type="ChEBI" id="CHEBI:58210"/>
    </ligand>
</feature>
<feature type="binding site" evidence="6">
    <location>
        <position position="282"/>
    </location>
    <ligand>
        <name>FMN</name>
        <dbReference type="ChEBI" id="CHEBI:58210"/>
    </ligand>
</feature>
<feature type="binding site" evidence="6">
    <location>
        <position position="256"/>
    </location>
    <ligand>
        <name>FMN</name>
        <dbReference type="ChEBI" id="CHEBI:58210"/>
    </ligand>
</feature>
<dbReference type="EC" id="1.3.5.2" evidence="6"/>
<keyword evidence="2 6" id="KW-0288">FMN</keyword>
<dbReference type="NCBIfam" id="TIGR01036">
    <property type="entry name" value="pyrD_sub2"/>
    <property type="match status" value="1"/>
</dbReference>
<keyword evidence="5 6" id="KW-0472">Membrane</keyword>
<keyword evidence="4 6" id="KW-0560">Oxidoreductase</keyword>
<reference evidence="8 9" key="1">
    <citation type="submission" date="2019-03" db="EMBL/GenBank/DDBJ databases">
        <title>Genomic Encyclopedia of Type Strains, Phase III (KMG-III): the genomes of soil and plant-associated and newly described type strains.</title>
        <authorList>
            <person name="Whitman W."/>
        </authorList>
    </citation>
    <scope>NUCLEOTIDE SEQUENCE [LARGE SCALE GENOMIC DNA]</scope>
    <source>
        <strain evidence="8 9">DSM 27373</strain>
    </source>
</reference>
<sequence>MYRFVFKTVFTRIDPEQAHHLVISGLRLGTRIGAGRVLERLCRPAESLQVRALGLVWPSPFGLAAGFDKGATSVLPLANLGFGHIEIGTVTAAAQPGNPRQRLFRLVRDRALINRMGFNNDGAAAVRPRLEEIRSQIAELKRAGRHVPVIGVNIGKTKVTPLEEATEDYLISTRTLAPVADYLVVNVSSPNTPGLRQLQDITSLRPLLAAVGAAADEAAQRHVPLLVKIAPDLADADVDAVAELVSDLGLDGVIATNTTISREGLQSDPAQVQAAGAGGLSGPVLAERSKQVLIRLRAALPRTTTIISVGGVSTGAEVAERLALGADLVQGYTAFVYEGPLWVRRINRDLRSALRSG</sequence>
<dbReference type="RefSeq" id="WP_133726539.1">
    <property type="nucleotide sequence ID" value="NZ_SOAN01000010.1"/>
</dbReference>
<evidence type="ECO:0000256" key="1">
    <source>
        <dbReference type="ARBA" id="ARBA00022630"/>
    </source>
</evidence>
<dbReference type="GO" id="GO:0106430">
    <property type="term" value="F:dihydroorotate dehydrogenase (quinone) activity"/>
    <property type="evidence" value="ECO:0007669"/>
    <property type="project" value="UniProtKB-EC"/>
</dbReference>
<feature type="domain" description="Dihydroorotate dehydrogenase catalytic" evidence="7">
    <location>
        <begin position="48"/>
        <end position="354"/>
    </location>
</feature>
<feature type="binding site" evidence="6">
    <location>
        <position position="311"/>
    </location>
    <ligand>
        <name>FMN</name>
        <dbReference type="ChEBI" id="CHEBI:58210"/>
    </ligand>
</feature>
<comment type="pathway">
    <text evidence="6">Pyrimidine metabolism; UMP biosynthesis via de novo pathway; orotate from (S)-dihydroorotate (quinone route): step 1/1.</text>
</comment>
<accession>A0A4V3EBT9</accession>
<dbReference type="NCBIfam" id="NF003652">
    <property type="entry name" value="PRK05286.2-5"/>
    <property type="match status" value="1"/>
</dbReference>
<proteinExistence type="inferred from homology"/>
<keyword evidence="6" id="KW-1003">Cell membrane</keyword>
<evidence type="ECO:0000313" key="8">
    <source>
        <dbReference type="EMBL" id="TDS83402.1"/>
    </source>
</evidence>
<dbReference type="AlphaFoldDB" id="A0A4V3EBT9"/>
<comment type="similarity">
    <text evidence="6">Belongs to the dihydroorotate dehydrogenase family. Type 2 subfamily.</text>
</comment>
<evidence type="ECO:0000256" key="3">
    <source>
        <dbReference type="ARBA" id="ARBA00022975"/>
    </source>
</evidence>
<feature type="binding site" evidence="6">
    <location>
        <position position="228"/>
    </location>
    <ligand>
        <name>FMN</name>
        <dbReference type="ChEBI" id="CHEBI:58210"/>
    </ligand>
</feature>
<comment type="function">
    <text evidence="6">Catalyzes the conversion of dihydroorotate to orotate with quinone as electron acceptor.</text>
</comment>
<dbReference type="UniPathway" id="UPA00070">
    <property type="reaction ID" value="UER00946"/>
</dbReference>
<feature type="binding site" evidence="6">
    <location>
        <position position="186"/>
    </location>
    <ligand>
        <name>FMN</name>
        <dbReference type="ChEBI" id="CHEBI:58210"/>
    </ligand>
</feature>
<feature type="binding site" evidence="6">
    <location>
        <position position="191"/>
    </location>
    <ligand>
        <name>substrate</name>
    </ligand>
</feature>
<dbReference type="CDD" id="cd04738">
    <property type="entry name" value="DHOD_2_like"/>
    <property type="match status" value="1"/>
</dbReference>
<organism evidence="8 9">
    <name type="scientific">Nesterenkonia aurantiaca</name>
    <dbReference type="NCBI Taxonomy" id="1436010"/>
    <lineage>
        <taxon>Bacteria</taxon>
        <taxon>Bacillati</taxon>
        <taxon>Actinomycetota</taxon>
        <taxon>Actinomycetes</taxon>
        <taxon>Micrococcales</taxon>
        <taxon>Micrococcaceae</taxon>
        <taxon>Nesterenkonia</taxon>
    </lineage>
</organism>
<dbReference type="Pfam" id="PF01180">
    <property type="entry name" value="DHO_dh"/>
    <property type="match status" value="1"/>
</dbReference>
<dbReference type="HAMAP" id="MF_00225">
    <property type="entry name" value="DHO_dh_type2"/>
    <property type="match status" value="1"/>
</dbReference>
<feature type="binding site" evidence="6">
    <location>
        <position position="69"/>
    </location>
    <ligand>
        <name>substrate</name>
    </ligand>
</feature>
<dbReference type="GO" id="GO:0006207">
    <property type="term" value="P:'de novo' pyrimidine nucleobase biosynthetic process"/>
    <property type="evidence" value="ECO:0007669"/>
    <property type="project" value="UniProtKB-UniRule"/>
</dbReference>
<feature type="binding site" evidence="6">
    <location>
        <position position="186"/>
    </location>
    <ligand>
        <name>substrate</name>
    </ligand>
</feature>
<dbReference type="InterPro" id="IPR013785">
    <property type="entry name" value="Aldolase_TIM"/>
</dbReference>
<dbReference type="SUPFAM" id="SSF51395">
    <property type="entry name" value="FMN-linked oxidoreductases"/>
    <property type="match status" value="1"/>
</dbReference>
<feature type="active site" description="Nucleophile" evidence="6">
    <location>
        <position position="189"/>
    </location>
</feature>
<feature type="binding site" evidence="6">
    <location>
        <begin position="65"/>
        <end position="69"/>
    </location>
    <ligand>
        <name>FMN</name>
        <dbReference type="ChEBI" id="CHEBI:58210"/>
    </ligand>
</feature>
<feature type="binding site" evidence="6">
    <location>
        <begin position="257"/>
        <end position="258"/>
    </location>
    <ligand>
        <name>substrate</name>
    </ligand>
</feature>
<evidence type="ECO:0000259" key="7">
    <source>
        <dbReference type="Pfam" id="PF01180"/>
    </source>
</evidence>
<dbReference type="GO" id="GO:0005737">
    <property type="term" value="C:cytoplasm"/>
    <property type="evidence" value="ECO:0007669"/>
    <property type="project" value="InterPro"/>
</dbReference>
<feature type="binding site" evidence="6">
    <location>
        <position position="153"/>
    </location>
    <ligand>
        <name>FMN</name>
        <dbReference type="ChEBI" id="CHEBI:58210"/>
    </ligand>
</feature>
<dbReference type="GO" id="GO:0044205">
    <property type="term" value="P:'de novo' UMP biosynthetic process"/>
    <property type="evidence" value="ECO:0007669"/>
    <property type="project" value="UniProtKB-UniRule"/>
</dbReference>
<evidence type="ECO:0000256" key="6">
    <source>
        <dbReference type="HAMAP-Rule" id="MF_00225"/>
    </source>
</evidence>
<keyword evidence="9" id="KW-1185">Reference proteome</keyword>